<protein>
    <submittedName>
        <fullName evidence="2">Uncharacterized protein</fullName>
    </submittedName>
</protein>
<dbReference type="AlphaFoldDB" id="A0A8H8DLP1"/>
<comment type="caution">
    <text evidence="2">The sequence shown here is derived from an EMBL/GenBank/DDBJ whole genome shotgun (WGS) entry which is preliminary data.</text>
</comment>
<reference evidence="2 3" key="1">
    <citation type="journal article" name="Sci. Rep.">
        <title>Genome-scale phylogenetic analyses confirm Olpidium as the closest living zoosporic fungus to the non-flagellated, terrestrial fungi.</title>
        <authorList>
            <person name="Chang Y."/>
            <person name="Rochon D."/>
            <person name="Sekimoto S."/>
            <person name="Wang Y."/>
            <person name="Chovatia M."/>
            <person name="Sandor L."/>
            <person name="Salamov A."/>
            <person name="Grigoriev I.V."/>
            <person name="Stajich J.E."/>
            <person name="Spatafora J.W."/>
        </authorList>
    </citation>
    <scope>NUCLEOTIDE SEQUENCE [LARGE SCALE GENOMIC DNA]</scope>
    <source>
        <strain evidence="2">S191</strain>
    </source>
</reference>
<name>A0A8H8DLP1_9FUNG</name>
<feature type="compositionally biased region" description="Basic and acidic residues" evidence="1">
    <location>
        <begin position="84"/>
        <end position="99"/>
    </location>
</feature>
<evidence type="ECO:0000256" key="1">
    <source>
        <dbReference type="SAM" id="MobiDB-lite"/>
    </source>
</evidence>
<sequence>MPDRRRLFRGRHPPSRRRRRRRAPAGGGLPPAHGEPVARGSRLLETGRAVPIRPPRRARLVPGPPRLHTARRARRPEPPPAQRPEGHRGLRDDGHHFEQRGPAGGGGIVTGGFLSPPPPFDIGALRTTLTNGRFDGIFFLISDIERPLSPPPPAPPRPPLSFSPGACAQNYHSLVSALYHSDLVKFSPRVPKQYVHDFWFKGNSLRLPSREYAVDPSAGLEVVVDGVVIPIDVANVVKVTPYGGSPGYVDIYWAGFSPGGAQGSGVGTILGETLFVGKVVFFDRVPRPNAPLGRIGFAEGKDCYGS</sequence>
<evidence type="ECO:0000313" key="3">
    <source>
        <dbReference type="Proteomes" id="UP000673691"/>
    </source>
</evidence>
<gene>
    <name evidence="2" type="ORF">BJ554DRAFT_5225</name>
</gene>
<dbReference type="EMBL" id="JAEFCI010002157">
    <property type="protein sequence ID" value="KAG5462427.1"/>
    <property type="molecule type" value="Genomic_DNA"/>
</dbReference>
<dbReference type="Proteomes" id="UP000673691">
    <property type="component" value="Unassembled WGS sequence"/>
</dbReference>
<feature type="compositionally biased region" description="Basic residues" evidence="1">
    <location>
        <begin position="1"/>
        <end position="23"/>
    </location>
</feature>
<feature type="non-terminal residue" evidence="2">
    <location>
        <position position="306"/>
    </location>
</feature>
<proteinExistence type="predicted"/>
<accession>A0A8H8DLP1</accession>
<keyword evidence="3" id="KW-1185">Reference proteome</keyword>
<evidence type="ECO:0000313" key="2">
    <source>
        <dbReference type="EMBL" id="KAG5462427.1"/>
    </source>
</evidence>
<dbReference type="OrthoDB" id="2401534at2759"/>
<feature type="region of interest" description="Disordered" evidence="1">
    <location>
        <begin position="1"/>
        <end position="114"/>
    </location>
</feature>
<organism evidence="2 3">
    <name type="scientific">Olpidium bornovanus</name>
    <dbReference type="NCBI Taxonomy" id="278681"/>
    <lineage>
        <taxon>Eukaryota</taxon>
        <taxon>Fungi</taxon>
        <taxon>Fungi incertae sedis</taxon>
        <taxon>Olpidiomycota</taxon>
        <taxon>Olpidiomycotina</taxon>
        <taxon>Olpidiomycetes</taxon>
        <taxon>Olpidiales</taxon>
        <taxon>Olpidiaceae</taxon>
        <taxon>Olpidium</taxon>
    </lineage>
</organism>